<dbReference type="PANTHER" id="PTHR14856">
    <property type="entry name" value="PQ-LOOP REPEAT-CONTAINING PROTEIN 1-LIKE PROTEIN"/>
    <property type="match status" value="1"/>
</dbReference>
<dbReference type="Proteomes" id="UP000183809">
    <property type="component" value="Unassembled WGS sequence"/>
</dbReference>
<dbReference type="InterPro" id="IPR006603">
    <property type="entry name" value="PQ-loop_rpt"/>
</dbReference>
<feature type="transmembrane region" description="Helical" evidence="5">
    <location>
        <begin position="88"/>
        <end position="108"/>
    </location>
</feature>
<dbReference type="GeneID" id="31014952"/>
<dbReference type="Gene3D" id="1.20.1280.290">
    <property type="match status" value="2"/>
</dbReference>
<dbReference type="FunFam" id="1.20.1280.290:FF:000005">
    <property type="entry name" value="PQ-loop repeat-containing protein 1"/>
    <property type="match status" value="1"/>
</dbReference>
<dbReference type="Pfam" id="PF04193">
    <property type="entry name" value="PQ-loop"/>
    <property type="match status" value="2"/>
</dbReference>
<dbReference type="GO" id="GO:0005768">
    <property type="term" value="C:endosome"/>
    <property type="evidence" value="ECO:0007669"/>
    <property type="project" value="TreeGrafter"/>
</dbReference>
<evidence type="ECO:0000256" key="2">
    <source>
        <dbReference type="ARBA" id="ARBA00022692"/>
    </source>
</evidence>
<dbReference type="OrthoDB" id="292213at2759"/>
<keyword evidence="3 5" id="KW-1133">Transmembrane helix</keyword>
<organism evidence="6 7">
    <name type="scientific">Diplodia corticola</name>
    <dbReference type="NCBI Taxonomy" id="236234"/>
    <lineage>
        <taxon>Eukaryota</taxon>
        <taxon>Fungi</taxon>
        <taxon>Dikarya</taxon>
        <taxon>Ascomycota</taxon>
        <taxon>Pezizomycotina</taxon>
        <taxon>Dothideomycetes</taxon>
        <taxon>Dothideomycetes incertae sedis</taxon>
        <taxon>Botryosphaeriales</taxon>
        <taxon>Botryosphaeriaceae</taxon>
        <taxon>Diplodia</taxon>
    </lineage>
</organism>
<comment type="subcellular location">
    <subcellularLocation>
        <location evidence="1">Membrane</location>
        <topology evidence="1">Multi-pass membrane protein</topology>
    </subcellularLocation>
</comment>
<keyword evidence="4 5" id="KW-0472">Membrane</keyword>
<dbReference type="STRING" id="236234.A0A1J9QX74"/>
<evidence type="ECO:0000313" key="7">
    <source>
        <dbReference type="Proteomes" id="UP000183809"/>
    </source>
</evidence>
<dbReference type="GO" id="GO:0005802">
    <property type="term" value="C:trans-Golgi network"/>
    <property type="evidence" value="ECO:0007669"/>
    <property type="project" value="TreeGrafter"/>
</dbReference>
<dbReference type="PANTHER" id="PTHR14856:SF9">
    <property type="entry name" value="PQ-LOOP REPEAT-CONTAINING PROTEIN 1"/>
    <property type="match status" value="1"/>
</dbReference>
<protein>
    <submittedName>
        <fullName evidence="6">Pq loop repeat protein</fullName>
    </submittedName>
</protein>
<dbReference type="GO" id="GO:0045332">
    <property type="term" value="P:phospholipid translocation"/>
    <property type="evidence" value="ECO:0007669"/>
    <property type="project" value="TreeGrafter"/>
</dbReference>
<dbReference type="SMART" id="SM00679">
    <property type="entry name" value="CTNS"/>
    <property type="match status" value="2"/>
</dbReference>
<sequence length="266" mass="30310">MPLADYLADYLPEFLTADSDIMGFFSGLVTHIAPAFIVTSPITSYADQIYSIHRTRSSAGFSLDIPLIMLVASILKIFFWFGDHFALSLLYQAILMIFMQVLLLHVALRHRPPPAAQHTPFAAHPTPRPYNFWQWRPHRPYWAFLLYFTGALVILHVLLSSTEFFTSYTSVLGFIALAIEACLPLPQILSNQRAKSTKGFRPSVLLNWLIGDTFKLTFFFLSAEGEVPWAFKLCGMFQACCDTYLGVQWWMYGNRAKHEKADDIPL</sequence>
<gene>
    <name evidence="6" type="ORF">BKCO1_3400070</name>
</gene>
<dbReference type="GO" id="GO:0042147">
    <property type="term" value="P:retrograde transport, endosome to Golgi"/>
    <property type="evidence" value="ECO:0007669"/>
    <property type="project" value="TreeGrafter"/>
</dbReference>
<evidence type="ECO:0000256" key="1">
    <source>
        <dbReference type="ARBA" id="ARBA00004141"/>
    </source>
</evidence>
<dbReference type="RefSeq" id="XP_020129245.1">
    <property type="nucleotide sequence ID" value="XM_020274691.1"/>
</dbReference>
<evidence type="ECO:0000313" key="6">
    <source>
        <dbReference type="EMBL" id="OJD32985.1"/>
    </source>
</evidence>
<keyword evidence="2 5" id="KW-0812">Transmembrane</keyword>
<reference evidence="6 7" key="1">
    <citation type="submission" date="2016-10" db="EMBL/GenBank/DDBJ databases">
        <title>Proteomics and genomics reveal pathogen-plant mechanisms compatible with a hemibiotrophic lifestyle of Diplodia corticola.</title>
        <authorList>
            <person name="Fernandes I."/>
            <person name="De Jonge R."/>
            <person name="Van De Peer Y."/>
            <person name="Devreese B."/>
            <person name="Alves A."/>
            <person name="Esteves A.C."/>
        </authorList>
    </citation>
    <scope>NUCLEOTIDE SEQUENCE [LARGE SCALE GENOMIC DNA]</scope>
    <source>
        <strain evidence="6 7">CBS 112549</strain>
    </source>
</reference>
<proteinExistence type="predicted"/>
<dbReference type="EMBL" id="MNUE01000034">
    <property type="protein sequence ID" value="OJD32985.1"/>
    <property type="molecule type" value="Genomic_DNA"/>
</dbReference>
<keyword evidence="7" id="KW-1185">Reference proteome</keyword>
<dbReference type="GO" id="GO:0016020">
    <property type="term" value="C:membrane"/>
    <property type="evidence" value="ECO:0007669"/>
    <property type="project" value="UniProtKB-SubCell"/>
</dbReference>
<comment type="caution">
    <text evidence="6">The sequence shown here is derived from an EMBL/GenBank/DDBJ whole genome shotgun (WGS) entry which is preliminary data.</text>
</comment>
<feature type="transmembrane region" description="Helical" evidence="5">
    <location>
        <begin position="165"/>
        <end position="183"/>
    </location>
</feature>
<evidence type="ECO:0000256" key="5">
    <source>
        <dbReference type="SAM" id="Phobius"/>
    </source>
</evidence>
<dbReference type="InterPro" id="IPR052241">
    <property type="entry name" value="SLC66/Scramblase_ANY1"/>
</dbReference>
<feature type="transmembrane region" description="Helical" evidence="5">
    <location>
        <begin position="141"/>
        <end position="159"/>
    </location>
</feature>
<evidence type="ECO:0000256" key="4">
    <source>
        <dbReference type="ARBA" id="ARBA00023136"/>
    </source>
</evidence>
<accession>A0A1J9QX74</accession>
<feature type="transmembrane region" description="Helical" evidence="5">
    <location>
        <begin position="63"/>
        <end position="82"/>
    </location>
</feature>
<dbReference type="AlphaFoldDB" id="A0A1J9QX74"/>
<dbReference type="GO" id="GO:0005829">
    <property type="term" value="C:cytosol"/>
    <property type="evidence" value="ECO:0007669"/>
    <property type="project" value="GOC"/>
</dbReference>
<evidence type="ECO:0000256" key="3">
    <source>
        <dbReference type="ARBA" id="ARBA00022989"/>
    </source>
</evidence>
<feature type="transmembrane region" description="Helical" evidence="5">
    <location>
        <begin position="21"/>
        <end position="42"/>
    </location>
</feature>
<name>A0A1J9QX74_9PEZI</name>